<dbReference type="AlphaFoldDB" id="A0A1E4TPQ2"/>
<dbReference type="Gene3D" id="3.90.230.10">
    <property type="entry name" value="Creatinase/methionine aminopeptidase superfamily"/>
    <property type="match status" value="1"/>
</dbReference>
<evidence type="ECO:0000256" key="12">
    <source>
        <dbReference type="SAM" id="MobiDB-lite"/>
    </source>
</evidence>
<comment type="catalytic activity">
    <reaction evidence="1">
        <text>Release of any N-terminal amino acid, including proline, that is linked to proline, even from a dipeptide or tripeptide.</text>
        <dbReference type="EC" id="3.4.11.9"/>
    </reaction>
</comment>
<dbReference type="Pfam" id="PF01321">
    <property type="entry name" value="Creatinase_N"/>
    <property type="match status" value="1"/>
</dbReference>
<dbReference type="Pfam" id="PF16189">
    <property type="entry name" value="Creatinase_N_2"/>
    <property type="match status" value="1"/>
</dbReference>
<keyword evidence="6" id="KW-0031">Aminopeptidase</keyword>
<evidence type="ECO:0000256" key="2">
    <source>
        <dbReference type="ARBA" id="ARBA00001936"/>
    </source>
</evidence>
<evidence type="ECO:0000256" key="3">
    <source>
        <dbReference type="ARBA" id="ARBA00004496"/>
    </source>
</evidence>
<evidence type="ECO:0000256" key="8">
    <source>
        <dbReference type="ARBA" id="ARBA00022670"/>
    </source>
</evidence>
<evidence type="ECO:0000256" key="4">
    <source>
        <dbReference type="ARBA" id="ARBA00008766"/>
    </source>
</evidence>
<evidence type="ECO:0000256" key="1">
    <source>
        <dbReference type="ARBA" id="ARBA00001424"/>
    </source>
</evidence>
<name>A0A1E4TPQ2_PACTA</name>
<keyword evidence="17" id="KW-1185">Reference proteome</keyword>
<keyword evidence="7" id="KW-0963">Cytoplasm</keyword>
<proteinExistence type="inferred from homology"/>
<evidence type="ECO:0000256" key="9">
    <source>
        <dbReference type="ARBA" id="ARBA00022723"/>
    </source>
</evidence>
<evidence type="ECO:0000313" key="17">
    <source>
        <dbReference type="Proteomes" id="UP000094236"/>
    </source>
</evidence>
<comment type="cofactor">
    <cofactor evidence="2">
        <name>Mn(2+)</name>
        <dbReference type="ChEBI" id="CHEBI:29035"/>
    </cofactor>
</comment>
<evidence type="ECO:0000313" key="16">
    <source>
        <dbReference type="EMBL" id="ODV93735.1"/>
    </source>
</evidence>
<keyword evidence="9" id="KW-0479">Metal-binding</keyword>
<dbReference type="GO" id="GO:0046872">
    <property type="term" value="F:metal ion binding"/>
    <property type="evidence" value="ECO:0007669"/>
    <property type="project" value="UniProtKB-KW"/>
</dbReference>
<comment type="similarity">
    <text evidence="4">Belongs to the peptidase M24B family.</text>
</comment>
<dbReference type="InterPro" id="IPR036005">
    <property type="entry name" value="Creatinase/aminopeptidase-like"/>
</dbReference>
<accession>A0A1E4TPQ2</accession>
<dbReference type="Pfam" id="PF00557">
    <property type="entry name" value="Peptidase_M24"/>
    <property type="match status" value="1"/>
</dbReference>
<dbReference type="Pfam" id="PF16188">
    <property type="entry name" value="Peptidase_M24_C"/>
    <property type="match status" value="1"/>
</dbReference>
<keyword evidence="10" id="KW-0378">Hydrolase</keyword>
<feature type="domain" description="Peptidase M24 C-terminal" evidence="15">
    <location>
        <begin position="668"/>
        <end position="729"/>
    </location>
</feature>
<dbReference type="GO" id="GO:0000122">
    <property type="term" value="P:negative regulation of transcription by RNA polymerase II"/>
    <property type="evidence" value="ECO:0007669"/>
    <property type="project" value="EnsemblFungi"/>
</dbReference>
<gene>
    <name evidence="16" type="ORF">PACTADRAFT_51492</name>
</gene>
<dbReference type="STRING" id="669874.A0A1E4TPQ2"/>
<dbReference type="GO" id="GO:0005829">
    <property type="term" value="C:cytosol"/>
    <property type="evidence" value="ECO:0007669"/>
    <property type="project" value="EnsemblFungi"/>
</dbReference>
<dbReference type="InterPro" id="IPR050422">
    <property type="entry name" value="X-Pro_aminopeptidase_P"/>
</dbReference>
<keyword evidence="11" id="KW-0464">Manganese</keyword>
<feature type="domain" description="Creatinase N-terminal" evidence="14">
    <location>
        <begin position="105"/>
        <end position="249"/>
    </location>
</feature>
<dbReference type="FunFam" id="3.40.350.10:FF:000015">
    <property type="entry name" value="Xaa-Pro aminopeptidase app-1"/>
    <property type="match status" value="1"/>
</dbReference>
<evidence type="ECO:0000259" key="14">
    <source>
        <dbReference type="Pfam" id="PF01321"/>
    </source>
</evidence>
<dbReference type="GO" id="GO:0070006">
    <property type="term" value="F:metalloaminopeptidase activity"/>
    <property type="evidence" value="ECO:0007669"/>
    <property type="project" value="InterPro"/>
</dbReference>
<evidence type="ECO:0000259" key="15">
    <source>
        <dbReference type="Pfam" id="PF16188"/>
    </source>
</evidence>
<sequence length="730" mass="82356">MSQQGHTLTTRPSLFSISSHVTGAQVHSRPSRSNFRPCANCTCSPGLLTRQGRLSSSYSKRLSLRKSSSGKIHSPFSSPRRTDSLYTLDSENCNSVVRETNTTARLAKLREKMAMNDLGVYIVPSQDAHQSEYTSLPDQRMAFISGFSGSAGVSVVTRDISSLNETPDGVCALSTDGRYFTQALNELDLNWRLLKQGVKDEPTWEEWSIDQAAQMSADSGKEVLIGVDPSLITFAQKIHFQKLVDEKISNSKKQINIKFVPIATNLIDAIWTDFESYPERVLNPVEPLDLKYTGLSTREKLTKIQEKLLTEHNLKNFVVTSLDEIAWILNLRGSDIDYNPVFYSYLIISAHDIVLYIDNHERLLKSQNYLTHNKVIVKPYNQIWQDLSELSIDNDNKIAVSSTASWAIVNQISKSGVDSFKIISSPIEELKAIKSPVEIEGAKAAHYKDGIALCKFFSWLEYQVIHEGELIDEVEASDKLLEFRKEQPDFVGLSFETISSTGSNAAIIHYAPKKDNCSVIDPSKIYLNDSGSQFLDGTTDTTRTFHFGTPTQEQIDNYTLVLKGNIALATLNFPEGTTGYVIDSIARQYLWKYGLDYRHGTGHGVGAYLNVHEGPVGISFRPATNNVALKPGNLISNEPGYYKDGEYGIRIENVMYVTETEFKFGDKKFFKFETITRVPYCKKLINVNMLSKDEKDWINSYHQQVWNDISKNYKKHSIEYNWLKNETSVI</sequence>
<dbReference type="OrthoDB" id="9995434at2759"/>
<dbReference type="InterPro" id="IPR000994">
    <property type="entry name" value="Pept_M24"/>
</dbReference>
<dbReference type="SUPFAM" id="SSF55920">
    <property type="entry name" value="Creatinase/aminopeptidase"/>
    <property type="match status" value="1"/>
</dbReference>
<keyword evidence="8" id="KW-0645">Protease</keyword>
<dbReference type="CDD" id="cd01085">
    <property type="entry name" value="APP"/>
    <property type="match status" value="1"/>
</dbReference>
<dbReference type="PANTHER" id="PTHR43763">
    <property type="entry name" value="XAA-PRO AMINOPEPTIDASE 1"/>
    <property type="match status" value="1"/>
</dbReference>
<dbReference type="InterPro" id="IPR029149">
    <property type="entry name" value="Creatin/AminoP/Spt16_N"/>
</dbReference>
<evidence type="ECO:0000256" key="7">
    <source>
        <dbReference type="ARBA" id="ARBA00022490"/>
    </source>
</evidence>
<reference evidence="17" key="1">
    <citation type="submission" date="2016-05" db="EMBL/GenBank/DDBJ databases">
        <title>Comparative genomics of biotechnologically important yeasts.</title>
        <authorList>
            <consortium name="DOE Joint Genome Institute"/>
            <person name="Riley R."/>
            <person name="Haridas S."/>
            <person name="Wolfe K.H."/>
            <person name="Lopes M.R."/>
            <person name="Hittinger C.T."/>
            <person name="Goker M."/>
            <person name="Salamov A."/>
            <person name="Wisecaver J."/>
            <person name="Long T.M."/>
            <person name="Aerts A.L."/>
            <person name="Barry K."/>
            <person name="Choi C."/>
            <person name="Clum A."/>
            <person name="Coughlan A.Y."/>
            <person name="Deshpande S."/>
            <person name="Douglass A.P."/>
            <person name="Hanson S.J."/>
            <person name="Klenk H.-P."/>
            <person name="Labutti K."/>
            <person name="Lapidus A."/>
            <person name="Lindquist E."/>
            <person name="Lipzen A."/>
            <person name="Meier-Kolthoff J.P."/>
            <person name="Ohm R.A."/>
            <person name="Otillar R.P."/>
            <person name="Pangilinan J."/>
            <person name="Peng Y."/>
            <person name="Rokas A."/>
            <person name="Rosa C.A."/>
            <person name="Scheuner C."/>
            <person name="Sibirny A.A."/>
            <person name="Slot J.C."/>
            <person name="Stielow J.B."/>
            <person name="Sun H."/>
            <person name="Kurtzman C.P."/>
            <person name="Blackwell M."/>
            <person name="Grigoriev I.V."/>
            <person name="Jeffries T.W."/>
        </authorList>
    </citation>
    <scope>NUCLEOTIDE SEQUENCE [LARGE SCALE GENOMIC DNA]</scope>
    <source>
        <strain evidence="17">NRRL Y-2460</strain>
    </source>
</reference>
<dbReference type="InterPro" id="IPR032416">
    <property type="entry name" value="Peptidase_M24_C"/>
</dbReference>
<dbReference type="InterPro" id="IPR033740">
    <property type="entry name" value="Pept_M24B"/>
</dbReference>
<protein>
    <recommendedName>
        <fullName evidence="5">Xaa-Pro aminopeptidase</fullName>
        <ecNumber evidence="5">3.4.11.9</ecNumber>
    </recommendedName>
</protein>
<dbReference type="GO" id="GO:0071281">
    <property type="term" value="P:cellular response to iron ion"/>
    <property type="evidence" value="ECO:0007669"/>
    <property type="project" value="EnsemblFungi"/>
</dbReference>
<evidence type="ECO:0000259" key="13">
    <source>
        <dbReference type="Pfam" id="PF00557"/>
    </source>
</evidence>
<dbReference type="EC" id="3.4.11.9" evidence="5"/>
<feature type="domain" description="Peptidase M24" evidence="13">
    <location>
        <begin position="443"/>
        <end position="659"/>
    </location>
</feature>
<organism evidence="16 17">
    <name type="scientific">Pachysolen tannophilus NRRL Y-2460</name>
    <dbReference type="NCBI Taxonomy" id="669874"/>
    <lineage>
        <taxon>Eukaryota</taxon>
        <taxon>Fungi</taxon>
        <taxon>Dikarya</taxon>
        <taxon>Ascomycota</taxon>
        <taxon>Saccharomycotina</taxon>
        <taxon>Pichiomycetes</taxon>
        <taxon>Pachysolenaceae</taxon>
        <taxon>Pachysolen</taxon>
    </lineage>
</organism>
<evidence type="ECO:0000256" key="5">
    <source>
        <dbReference type="ARBA" id="ARBA00012574"/>
    </source>
</evidence>
<dbReference type="Proteomes" id="UP000094236">
    <property type="component" value="Unassembled WGS sequence"/>
</dbReference>
<evidence type="ECO:0000256" key="10">
    <source>
        <dbReference type="ARBA" id="ARBA00022801"/>
    </source>
</evidence>
<evidence type="ECO:0000256" key="6">
    <source>
        <dbReference type="ARBA" id="ARBA00022438"/>
    </source>
</evidence>
<feature type="compositionally biased region" description="Low complexity" evidence="12">
    <location>
        <begin position="59"/>
        <end position="71"/>
    </location>
</feature>
<evidence type="ECO:0000256" key="11">
    <source>
        <dbReference type="ARBA" id="ARBA00023211"/>
    </source>
</evidence>
<dbReference type="PANTHER" id="PTHR43763:SF6">
    <property type="entry name" value="XAA-PRO AMINOPEPTIDASE 1"/>
    <property type="match status" value="1"/>
</dbReference>
<feature type="region of interest" description="Disordered" evidence="12">
    <location>
        <begin position="59"/>
        <end position="83"/>
    </location>
</feature>
<dbReference type="FunFam" id="3.90.230.10:FF:000007">
    <property type="entry name" value="Xaa-Pro aminopeptidase P"/>
    <property type="match status" value="1"/>
</dbReference>
<comment type="subcellular location">
    <subcellularLocation>
        <location evidence="3">Cytoplasm</location>
    </subcellularLocation>
</comment>
<dbReference type="Gene3D" id="3.40.350.10">
    <property type="entry name" value="Creatinase/prolidase N-terminal domain"/>
    <property type="match status" value="2"/>
</dbReference>
<dbReference type="EMBL" id="KV454017">
    <property type="protein sequence ID" value="ODV93735.1"/>
    <property type="molecule type" value="Genomic_DNA"/>
</dbReference>
<dbReference type="InterPro" id="IPR000587">
    <property type="entry name" value="Creatinase_N"/>
</dbReference>
<dbReference type="GO" id="GO:0006508">
    <property type="term" value="P:proteolysis"/>
    <property type="evidence" value="ECO:0007669"/>
    <property type="project" value="UniProtKB-KW"/>
</dbReference>